<dbReference type="GO" id="GO:0005525">
    <property type="term" value="F:GTP binding"/>
    <property type="evidence" value="ECO:0007669"/>
    <property type="project" value="UniProtKB-KW"/>
</dbReference>
<feature type="region of interest" description="Disordered" evidence="18">
    <location>
        <begin position="1"/>
        <end position="53"/>
    </location>
</feature>
<evidence type="ECO:0000256" key="9">
    <source>
        <dbReference type="ARBA" id="ARBA00022533"/>
    </source>
</evidence>
<evidence type="ECO:0000256" key="18">
    <source>
        <dbReference type="SAM" id="MobiDB-lite"/>
    </source>
</evidence>
<evidence type="ECO:0000256" key="2">
    <source>
        <dbReference type="ARBA" id="ARBA00004123"/>
    </source>
</evidence>
<dbReference type="UniPathway" id="UPA00848">
    <property type="reaction ID" value="UER00151"/>
</dbReference>
<keyword evidence="11" id="KW-0547">Nucleotide-binding</keyword>
<dbReference type="GO" id="GO:0046654">
    <property type="term" value="P:tetrahydrofolate biosynthetic process"/>
    <property type="evidence" value="ECO:0007669"/>
    <property type="project" value="InterPro"/>
</dbReference>
<dbReference type="PROSITE" id="PS00859">
    <property type="entry name" value="GTP_CYCLOHYDROL_1_1"/>
    <property type="match status" value="1"/>
</dbReference>
<dbReference type="HAMAP" id="MF_00223">
    <property type="entry name" value="FolE"/>
    <property type="match status" value="1"/>
</dbReference>
<dbReference type="EMBL" id="MCFN01001068">
    <property type="protein sequence ID" value="OXB53772.1"/>
    <property type="molecule type" value="Genomic_DNA"/>
</dbReference>
<evidence type="ECO:0000313" key="21">
    <source>
        <dbReference type="Proteomes" id="UP000198323"/>
    </source>
</evidence>
<dbReference type="AlphaFoldDB" id="A0A226MER3"/>
<dbReference type="InterPro" id="IPR018234">
    <property type="entry name" value="GTP_CycHdrlase_I_CS"/>
</dbReference>
<dbReference type="InterPro" id="IPR001474">
    <property type="entry name" value="GTP_CycHdrlase_I"/>
</dbReference>
<evidence type="ECO:0000313" key="20">
    <source>
        <dbReference type="EMBL" id="OXB53772.1"/>
    </source>
</evidence>
<evidence type="ECO:0000256" key="12">
    <source>
        <dbReference type="ARBA" id="ARBA00022801"/>
    </source>
</evidence>
<keyword evidence="16" id="KW-0539">Nucleus</keyword>
<comment type="similarity">
    <text evidence="5">Belongs to the GTP cyclohydrolase I family.</text>
</comment>
<dbReference type="OrthoDB" id="4966at2759"/>
<keyword evidence="9" id="KW-0021">Allosteric enzyme</keyword>
<keyword evidence="13" id="KW-0862">Zinc</keyword>
<evidence type="ECO:0000256" key="4">
    <source>
        <dbReference type="ARBA" id="ARBA00005080"/>
    </source>
</evidence>
<dbReference type="STRING" id="9009.A0A226MER3"/>
<evidence type="ECO:0000259" key="19">
    <source>
        <dbReference type="Pfam" id="PF01227"/>
    </source>
</evidence>
<comment type="subcellular location">
    <subcellularLocation>
        <location evidence="3">Cytoplasm</location>
    </subcellularLocation>
    <subcellularLocation>
        <location evidence="2">Nucleus</location>
    </subcellularLocation>
</comment>
<dbReference type="PANTHER" id="PTHR11109:SF11">
    <property type="entry name" value="GTP CYCLOHYDROLASE 1"/>
    <property type="match status" value="1"/>
</dbReference>
<proteinExistence type="inferred from homology"/>
<keyword evidence="15" id="KW-0342">GTP-binding</keyword>
<dbReference type="InterPro" id="IPR043134">
    <property type="entry name" value="GTP-CH-I_N"/>
</dbReference>
<keyword evidence="21" id="KW-1185">Reference proteome</keyword>
<evidence type="ECO:0000256" key="1">
    <source>
        <dbReference type="ARBA" id="ARBA00001052"/>
    </source>
</evidence>
<dbReference type="GO" id="GO:0006729">
    <property type="term" value="P:tetrahydrobiopterin biosynthetic process"/>
    <property type="evidence" value="ECO:0007669"/>
    <property type="project" value="UniProtKB-KW"/>
</dbReference>
<evidence type="ECO:0000256" key="6">
    <source>
        <dbReference type="ARBA" id="ARBA00012715"/>
    </source>
</evidence>
<dbReference type="GO" id="GO:0005737">
    <property type="term" value="C:cytoplasm"/>
    <property type="evidence" value="ECO:0007669"/>
    <property type="project" value="UniProtKB-SubCell"/>
</dbReference>
<dbReference type="GO" id="GO:0005634">
    <property type="term" value="C:nucleus"/>
    <property type="evidence" value="ECO:0007669"/>
    <property type="project" value="UniProtKB-SubCell"/>
</dbReference>
<evidence type="ECO:0000256" key="13">
    <source>
        <dbReference type="ARBA" id="ARBA00022833"/>
    </source>
</evidence>
<evidence type="ECO:0000256" key="10">
    <source>
        <dbReference type="ARBA" id="ARBA00022723"/>
    </source>
</evidence>
<gene>
    <name evidence="20" type="ORF">ASZ78_012290</name>
</gene>
<dbReference type="EC" id="3.5.4.16" evidence="6"/>
<reference evidence="20 21" key="1">
    <citation type="submission" date="2016-07" db="EMBL/GenBank/DDBJ databases">
        <title>Disparate Historic Effective Population Sizes Predicted by Modern Levels of Genome Diversity for the Scaled Quail (Callipepla squamata) and the Northern Bobwhite (Colinus virginianus): Inferences from First and Second Generation Draft Genome Assemblies for Sympatric New World Quail.</title>
        <authorList>
            <person name="Oldeschulte D.L."/>
            <person name="Halley Y.A."/>
            <person name="Bhattarai E.K."/>
            <person name="Brashear W.A."/>
            <person name="Hill J."/>
            <person name="Metz R.P."/>
            <person name="Johnson C.D."/>
            <person name="Rollins D."/>
            <person name="Peterson M.J."/>
            <person name="Bickhart D.M."/>
            <person name="Decker J.E."/>
            <person name="Seabury C.M."/>
        </authorList>
    </citation>
    <scope>NUCLEOTIDE SEQUENCE [LARGE SCALE GENOMIC DNA]</scope>
    <source>
        <strain evidence="20 21">Texas</strain>
        <tissue evidence="20">Leg muscle</tissue>
    </source>
</reference>
<comment type="catalytic activity">
    <reaction evidence="1">
        <text>GTP + H2O = 7,8-dihydroneopterin 3'-triphosphate + formate + H(+)</text>
        <dbReference type="Rhea" id="RHEA:17473"/>
        <dbReference type="ChEBI" id="CHEBI:15377"/>
        <dbReference type="ChEBI" id="CHEBI:15378"/>
        <dbReference type="ChEBI" id="CHEBI:15740"/>
        <dbReference type="ChEBI" id="CHEBI:37565"/>
        <dbReference type="ChEBI" id="CHEBI:58462"/>
        <dbReference type="EC" id="3.5.4.16"/>
    </reaction>
</comment>
<feature type="domain" description="GTP cyclohydrolase I" evidence="19">
    <location>
        <begin position="240"/>
        <end position="324"/>
    </location>
</feature>
<dbReference type="PROSITE" id="PS00860">
    <property type="entry name" value="GTP_CYCLOHYDROL_1_2"/>
    <property type="match status" value="1"/>
</dbReference>
<dbReference type="Gene3D" id="1.10.286.10">
    <property type="match status" value="1"/>
</dbReference>
<dbReference type="SUPFAM" id="SSF55620">
    <property type="entry name" value="Tetrahydrobiopterin biosynthesis enzymes-like"/>
    <property type="match status" value="2"/>
</dbReference>
<keyword evidence="12" id="KW-0378">Hydrolase</keyword>
<evidence type="ECO:0000256" key="15">
    <source>
        <dbReference type="ARBA" id="ARBA00023134"/>
    </source>
</evidence>
<dbReference type="PANTHER" id="PTHR11109">
    <property type="entry name" value="GTP CYCLOHYDROLASE I"/>
    <property type="match status" value="1"/>
</dbReference>
<comment type="caution">
    <text evidence="20">The sequence shown here is derived from an EMBL/GenBank/DDBJ whole genome shotgun (WGS) entry which is preliminary data.</text>
</comment>
<dbReference type="InterPro" id="IPR043133">
    <property type="entry name" value="GTP-CH-I_C/QueF"/>
</dbReference>
<dbReference type="Gene3D" id="3.30.1130.10">
    <property type="match status" value="1"/>
</dbReference>
<protein>
    <recommendedName>
        <fullName evidence="7">GTP cyclohydrolase 1</fullName>
        <ecNumber evidence="6">3.5.4.16</ecNumber>
    </recommendedName>
    <alternativeName>
        <fullName evidence="17">GTP cyclohydrolase I</fullName>
    </alternativeName>
</protein>
<evidence type="ECO:0000256" key="7">
    <source>
        <dbReference type="ARBA" id="ARBA00017272"/>
    </source>
</evidence>
<evidence type="ECO:0000256" key="3">
    <source>
        <dbReference type="ARBA" id="ARBA00004496"/>
    </source>
</evidence>
<keyword evidence="14" id="KW-0783">Tetrahydrobiopterin biosynthesis</keyword>
<evidence type="ECO:0000256" key="11">
    <source>
        <dbReference type="ARBA" id="ARBA00022741"/>
    </source>
</evidence>
<organism evidence="20 21">
    <name type="scientific">Callipepla squamata</name>
    <name type="common">Scaled quail</name>
    <dbReference type="NCBI Taxonomy" id="9009"/>
    <lineage>
        <taxon>Eukaryota</taxon>
        <taxon>Metazoa</taxon>
        <taxon>Chordata</taxon>
        <taxon>Craniata</taxon>
        <taxon>Vertebrata</taxon>
        <taxon>Euteleostomi</taxon>
        <taxon>Archelosauria</taxon>
        <taxon>Archosauria</taxon>
        <taxon>Dinosauria</taxon>
        <taxon>Saurischia</taxon>
        <taxon>Theropoda</taxon>
        <taxon>Coelurosauria</taxon>
        <taxon>Aves</taxon>
        <taxon>Neognathae</taxon>
        <taxon>Galloanserae</taxon>
        <taxon>Galliformes</taxon>
        <taxon>Odontophoridae</taxon>
        <taxon>Callipepla</taxon>
    </lineage>
</organism>
<dbReference type="InterPro" id="IPR020602">
    <property type="entry name" value="GTP_CycHdrlase_I_dom"/>
</dbReference>
<feature type="domain" description="GTP cyclohydrolase I" evidence="19">
    <location>
        <begin position="59"/>
        <end position="139"/>
    </location>
</feature>
<keyword evidence="8" id="KW-0963">Cytoplasm</keyword>
<dbReference type="GO" id="GO:0008270">
    <property type="term" value="F:zinc ion binding"/>
    <property type="evidence" value="ECO:0007669"/>
    <property type="project" value="TreeGrafter"/>
</dbReference>
<evidence type="ECO:0000256" key="16">
    <source>
        <dbReference type="ARBA" id="ARBA00023242"/>
    </source>
</evidence>
<accession>A0A226MER3</accession>
<keyword evidence="10" id="KW-0479">Metal-binding</keyword>
<evidence type="ECO:0000256" key="8">
    <source>
        <dbReference type="ARBA" id="ARBA00022490"/>
    </source>
</evidence>
<comment type="pathway">
    <text evidence="4">Cofactor biosynthesis; 7,8-dihydroneopterin triphosphate biosynthesis; 7,8-dihydroneopterin triphosphate from GTP: step 1/1.</text>
</comment>
<name>A0A226MER3_CALSU</name>
<evidence type="ECO:0000256" key="5">
    <source>
        <dbReference type="ARBA" id="ARBA00008085"/>
    </source>
</evidence>
<dbReference type="Proteomes" id="UP000198323">
    <property type="component" value="Unassembled WGS sequence"/>
</dbReference>
<dbReference type="Pfam" id="PF01227">
    <property type="entry name" value="GTP_cyclohydroI"/>
    <property type="match status" value="2"/>
</dbReference>
<evidence type="ECO:0000256" key="14">
    <source>
        <dbReference type="ARBA" id="ARBA00023007"/>
    </source>
</evidence>
<dbReference type="FunFam" id="3.30.1130.10:FF:000012">
    <property type="entry name" value="GTP cyclohydrolase 1"/>
    <property type="match status" value="1"/>
</dbReference>
<sequence length="325" mass="36051">MAAARSCNGYARREGPPSPPLGAEKPRVPGGSGGSGDGWRGERPRSEEDNELSLPGLAAAYTTILRALGEDPERQGLLKTPWRAATAMQFFTKGYQETIADVLNDAIFDEDHDEMVIVKDIDMFSLCEHHLVPFVGKVTPPHQTDVGIRDKRHVKDFVAITTKLLKLCQWVDYPTEVIGMSELARYTLAIFPTNKCLASASSLDQQTQWGPLVAKDLCVYGLISAGISNCKRRHHLGLNLNTFIRIVEIYSRRLQVQERLTKQIAIAITEALQPAGVGVVIEATHMCMVMRGVQKMNSKTVTSTMLGVFREDPKTREEFLTLIRS</sequence>
<evidence type="ECO:0000256" key="17">
    <source>
        <dbReference type="ARBA" id="ARBA00030854"/>
    </source>
</evidence>
<dbReference type="CDD" id="cd00642">
    <property type="entry name" value="GTP_cyclohydro1"/>
    <property type="match status" value="1"/>
</dbReference>
<dbReference type="GO" id="GO:0003934">
    <property type="term" value="F:GTP cyclohydrolase I activity"/>
    <property type="evidence" value="ECO:0007669"/>
    <property type="project" value="UniProtKB-EC"/>
</dbReference>
<dbReference type="FunFam" id="1.10.286.10:FF:000003">
    <property type="entry name" value="GTP cyclohydrolase 1"/>
    <property type="match status" value="1"/>
</dbReference>